<dbReference type="Pfam" id="PF00699">
    <property type="entry name" value="Urease_beta"/>
    <property type="match status" value="1"/>
</dbReference>
<comment type="pathway">
    <text evidence="1">Nitrogen metabolism; urea degradation; CO(2) and NH(3) from urea (urease route): step 1/1.</text>
</comment>
<dbReference type="AlphaFoldDB" id="A0A543NL90"/>
<dbReference type="NCBIfam" id="TIGR00193">
    <property type="entry name" value="urease_gam"/>
    <property type="match status" value="1"/>
</dbReference>
<dbReference type="GO" id="GO:0009039">
    <property type="term" value="F:urease activity"/>
    <property type="evidence" value="ECO:0007669"/>
    <property type="project" value="UniProtKB-EC"/>
</dbReference>
<accession>A0A543NL90</accession>
<reference evidence="5 6" key="1">
    <citation type="submission" date="2019-06" db="EMBL/GenBank/DDBJ databases">
        <title>Sequencing the genomes of 1000 actinobacteria strains.</title>
        <authorList>
            <person name="Klenk H.-P."/>
        </authorList>
    </citation>
    <scope>NUCLEOTIDE SEQUENCE [LARGE SCALE GENOMIC DNA]</scope>
    <source>
        <strain evidence="5 6">DSM 45015</strain>
    </source>
</reference>
<dbReference type="PANTHER" id="PTHR33569:SF1">
    <property type="entry name" value="UREASE"/>
    <property type="match status" value="1"/>
</dbReference>
<dbReference type="InterPro" id="IPR002019">
    <property type="entry name" value="Urease_beta-like"/>
</dbReference>
<evidence type="ECO:0000256" key="3">
    <source>
        <dbReference type="ARBA" id="ARBA00022801"/>
    </source>
</evidence>
<protein>
    <recommendedName>
        <fullName evidence="2">urease</fullName>
        <ecNumber evidence="2">3.5.1.5</ecNumber>
    </recommendedName>
</protein>
<dbReference type="GO" id="GO:0035550">
    <property type="term" value="C:urease complex"/>
    <property type="evidence" value="ECO:0007669"/>
    <property type="project" value="InterPro"/>
</dbReference>
<dbReference type="SUPFAM" id="SSF51278">
    <property type="entry name" value="Urease, beta-subunit"/>
    <property type="match status" value="1"/>
</dbReference>
<keyword evidence="3" id="KW-0378">Hydrolase</keyword>
<comment type="catalytic activity">
    <reaction evidence="4">
        <text>urea + 2 H2O + H(+) = hydrogencarbonate + 2 NH4(+)</text>
        <dbReference type="Rhea" id="RHEA:20557"/>
        <dbReference type="ChEBI" id="CHEBI:15377"/>
        <dbReference type="ChEBI" id="CHEBI:15378"/>
        <dbReference type="ChEBI" id="CHEBI:16199"/>
        <dbReference type="ChEBI" id="CHEBI:17544"/>
        <dbReference type="ChEBI" id="CHEBI:28938"/>
        <dbReference type="EC" id="3.5.1.5"/>
    </reaction>
</comment>
<evidence type="ECO:0000256" key="4">
    <source>
        <dbReference type="ARBA" id="ARBA00047778"/>
    </source>
</evidence>
<dbReference type="Pfam" id="PF00547">
    <property type="entry name" value="Urease_gamma"/>
    <property type="match status" value="1"/>
</dbReference>
<keyword evidence="6" id="KW-1185">Reference proteome</keyword>
<dbReference type="OrthoDB" id="9797217at2"/>
<name>A0A543NL90_9ACTN</name>
<evidence type="ECO:0000313" key="5">
    <source>
        <dbReference type="EMBL" id="TQN32590.1"/>
    </source>
</evidence>
<dbReference type="SUPFAM" id="SSF54111">
    <property type="entry name" value="Urease, gamma-subunit"/>
    <property type="match status" value="1"/>
</dbReference>
<dbReference type="InterPro" id="IPR036461">
    <property type="entry name" value="Urease_betasu_sf"/>
</dbReference>
<dbReference type="EC" id="3.5.1.5" evidence="2"/>
<organism evidence="5 6">
    <name type="scientific">Haloactinospora alba</name>
    <dbReference type="NCBI Taxonomy" id="405555"/>
    <lineage>
        <taxon>Bacteria</taxon>
        <taxon>Bacillati</taxon>
        <taxon>Actinomycetota</taxon>
        <taxon>Actinomycetes</taxon>
        <taxon>Streptosporangiales</taxon>
        <taxon>Nocardiopsidaceae</taxon>
        <taxon>Haloactinospora</taxon>
    </lineage>
</organism>
<comment type="caution">
    <text evidence="5">The sequence shown here is derived from an EMBL/GenBank/DDBJ whole genome shotgun (WGS) entry which is preliminary data.</text>
</comment>
<dbReference type="Proteomes" id="UP000317422">
    <property type="component" value="Unassembled WGS sequence"/>
</dbReference>
<dbReference type="EMBL" id="VFQC01000001">
    <property type="protein sequence ID" value="TQN32590.1"/>
    <property type="molecule type" value="Genomic_DNA"/>
</dbReference>
<evidence type="ECO:0000256" key="1">
    <source>
        <dbReference type="ARBA" id="ARBA00004897"/>
    </source>
</evidence>
<dbReference type="GO" id="GO:0043419">
    <property type="term" value="P:urea catabolic process"/>
    <property type="evidence" value="ECO:0007669"/>
    <property type="project" value="UniProtKB-UniPathway"/>
</dbReference>
<dbReference type="PANTHER" id="PTHR33569">
    <property type="entry name" value="UREASE"/>
    <property type="match status" value="1"/>
</dbReference>
<dbReference type="RefSeq" id="WP_141924064.1">
    <property type="nucleotide sequence ID" value="NZ_VFQC01000001.1"/>
</dbReference>
<evidence type="ECO:0000313" key="6">
    <source>
        <dbReference type="Proteomes" id="UP000317422"/>
    </source>
</evidence>
<gene>
    <name evidence="5" type="ORF">FHX37_2566</name>
</gene>
<proteinExistence type="predicted"/>
<dbReference type="InterPro" id="IPR002026">
    <property type="entry name" value="Urease_gamma/gamma-beta_su"/>
</dbReference>
<dbReference type="InterPro" id="IPR036463">
    <property type="entry name" value="Urease_gamma_sf"/>
</dbReference>
<dbReference type="InterPro" id="IPR050069">
    <property type="entry name" value="Urease_subunit"/>
</dbReference>
<dbReference type="UniPathway" id="UPA00258">
    <property type="reaction ID" value="UER00370"/>
</dbReference>
<dbReference type="Gene3D" id="3.30.280.10">
    <property type="entry name" value="Urease, gamma-like subunit"/>
    <property type="match status" value="1"/>
</dbReference>
<dbReference type="GO" id="GO:0016151">
    <property type="term" value="F:nickel cation binding"/>
    <property type="evidence" value="ECO:0007669"/>
    <property type="project" value="InterPro"/>
</dbReference>
<dbReference type="Gene3D" id="2.10.150.10">
    <property type="entry name" value="Urease, beta subunit"/>
    <property type="match status" value="1"/>
</dbReference>
<dbReference type="CDD" id="cd00390">
    <property type="entry name" value="Urease_gamma"/>
    <property type="match status" value="1"/>
</dbReference>
<sequence>MHLTPREQERLLLFTAADLARRRLARGASLGSTEAIALVCDGIQEDAWDGLTLQEVVRRAQQAVAPENLLPGVPDAVPELQVEALFPHGSSLVHVPRPFGAPGEDGAGAVRTPAGEVALAPGRPRTSLEIRNTGERTVWLSSHFPLEEANAALEFDRGAAAGHRLDLPAGTSMEFPAGECRTVTTVARGGQQ</sequence>
<evidence type="ECO:0000256" key="2">
    <source>
        <dbReference type="ARBA" id="ARBA00012934"/>
    </source>
</evidence>